<gene>
    <name evidence="2" type="ORF">HPB48_018995</name>
</gene>
<sequence>MSKGETAEEVVVALAITGPQAAAIIADSKATLRNYARGRISTTAAQILTNSTTPVPRHIRLVWTPAHSSLQGDEMEDEASRGCTNQPDFKSDNQPSVTVGGGGESPATYRQITQQHRLSRLKFPAAHTALNKWQTVARLRLQSNMFSHPALCHRSYPDRYTDRCKCCNIAAATLQHIIWQCPNKPRAFERVTHIRSSEQWEAALLSSLPEKERERETFIAHSPTYVQVG</sequence>
<comment type="caution">
    <text evidence="2">The sequence shown here is derived from an EMBL/GenBank/DDBJ whole genome shotgun (WGS) entry which is preliminary data.</text>
</comment>
<name>A0A9J6GCE9_HAELO</name>
<evidence type="ECO:0000256" key="1">
    <source>
        <dbReference type="SAM" id="MobiDB-lite"/>
    </source>
</evidence>
<accession>A0A9J6GCE9</accession>
<reference evidence="2 3" key="1">
    <citation type="journal article" date="2020" name="Cell">
        <title>Large-Scale Comparative Analyses of Tick Genomes Elucidate Their Genetic Diversity and Vector Capacities.</title>
        <authorList>
            <consortium name="Tick Genome and Microbiome Consortium (TIGMIC)"/>
            <person name="Jia N."/>
            <person name="Wang J."/>
            <person name="Shi W."/>
            <person name="Du L."/>
            <person name="Sun Y."/>
            <person name="Zhan W."/>
            <person name="Jiang J.F."/>
            <person name="Wang Q."/>
            <person name="Zhang B."/>
            <person name="Ji P."/>
            <person name="Bell-Sakyi L."/>
            <person name="Cui X.M."/>
            <person name="Yuan T.T."/>
            <person name="Jiang B.G."/>
            <person name="Yang W.F."/>
            <person name="Lam T.T."/>
            <person name="Chang Q.C."/>
            <person name="Ding S.J."/>
            <person name="Wang X.J."/>
            <person name="Zhu J.G."/>
            <person name="Ruan X.D."/>
            <person name="Zhao L."/>
            <person name="Wei J.T."/>
            <person name="Ye R.Z."/>
            <person name="Que T.C."/>
            <person name="Du C.H."/>
            <person name="Zhou Y.H."/>
            <person name="Cheng J.X."/>
            <person name="Dai P.F."/>
            <person name="Guo W.B."/>
            <person name="Han X.H."/>
            <person name="Huang E.J."/>
            <person name="Li L.F."/>
            <person name="Wei W."/>
            <person name="Gao Y.C."/>
            <person name="Liu J.Z."/>
            <person name="Shao H.Z."/>
            <person name="Wang X."/>
            <person name="Wang C.C."/>
            <person name="Yang T.C."/>
            <person name="Huo Q.B."/>
            <person name="Li W."/>
            <person name="Chen H.Y."/>
            <person name="Chen S.E."/>
            <person name="Zhou L.G."/>
            <person name="Ni X.B."/>
            <person name="Tian J.H."/>
            <person name="Sheng Y."/>
            <person name="Liu T."/>
            <person name="Pan Y.S."/>
            <person name="Xia L.Y."/>
            <person name="Li J."/>
            <person name="Zhao F."/>
            <person name="Cao W.C."/>
        </authorList>
    </citation>
    <scope>NUCLEOTIDE SEQUENCE [LARGE SCALE GENOMIC DNA]</scope>
    <source>
        <strain evidence="2">HaeL-2018</strain>
    </source>
</reference>
<protein>
    <recommendedName>
        <fullName evidence="4">Tick transposon</fullName>
    </recommendedName>
</protein>
<organism evidence="2 3">
    <name type="scientific">Haemaphysalis longicornis</name>
    <name type="common">Bush tick</name>
    <dbReference type="NCBI Taxonomy" id="44386"/>
    <lineage>
        <taxon>Eukaryota</taxon>
        <taxon>Metazoa</taxon>
        <taxon>Ecdysozoa</taxon>
        <taxon>Arthropoda</taxon>
        <taxon>Chelicerata</taxon>
        <taxon>Arachnida</taxon>
        <taxon>Acari</taxon>
        <taxon>Parasitiformes</taxon>
        <taxon>Ixodida</taxon>
        <taxon>Ixodoidea</taxon>
        <taxon>Ixodidae</taxon>
        <taxon>Haemaphysalinae</taxon>
        <taxon>Haemaphysalis</taxon>
    </lineage>
</organism>
<dbReference type="VEuPathDB" id="VectorBase:HLOH_064814"/>
<proteinExistence type="predicted"/>
<dbReference type="EMBL" id="JABSTR010000005">
    <property type="protein sequence ID" value="KAH9372052.1"/>
    <property type="molecule type" value="Genomic_DNA"/>
</dbReference>
<dbReference type="AlphaFoldDB" id="A0A9J6GCE9"/>
<dbReference type="Proteomes" id="UP000821853">
    <property type="component" value="Chromosome 3"/>
</dbReference>
<evidence type="ECO:0000313" key="2">
    <source>
        <dbReference type="EMBL" id="KAH9372052.1"/>
    </source>
</evidence>
<evidence type="ECO:0008006" key="4">
    <source>
        <dbReference type="Google" id="ProtNLM"/>
    </source>
</evidence>
<dbReference type="OMA" id="CKCCNIA"/>
<feature type="compositionally biased region" description="Polar residues" evidence="1">
    <location>
        <begin position="82"/>
        <end position="97"/>
    </location>
</feature>
<feature type="region of interest" description="Disordered" evidence="1">
    <location>
        <begin position="69"/>
        <end position="107"/>
    </location>
</feature>
<evidence type="ECO:0000313" key="3">
    <source>
        <dbReference type="Proteomes" id="UP000821853"/>
    </source>
</evidence>
<dbReference type="OrthoDB" id="6512491at2759"/>
<keyword evidence="3" id="KW-1185">Reference proteome</keyword>